<dbReference type="GO" id="GO:0043774">
    <property type="term" value="F:coenzyme F420-2 alpha-glutamyl ligase activity"/>
    <property type="evidence" value="ECO:0007669"/>
    <property type="project" value="TreeGrafter"/>
</dbReference>
<dbReference type="Proteomes" id="UP000032633">
    <property type="component" value="Chromosome"/>
</dbReference>
<name>A0A0D5NIT1_9BACL</name>
<dbReference type="PATRIC" id="fig|1126833.4.peg.2258"/>
<dbReference type="HOGENOM" id="CLU_044334_2_0_9"/>
<evidence type="ECO:0000313" key="2">
    <source>
        <dbReference type="Proteomes" id="UP000032633"/>
    </source>
</evidence>
<dbReference type="EMBL" id="CP011058">
    <property type="protein sequence ID" value="AJY74897.1"/>
    <property type="molecule type" value="Genomic_DNA"/>
</dbReference>
<dbReference type="RefSeq" id="WP_045670330.1">
    <property type="nucleotide sequence ID" value="NZ_CP011058.1"/>
</dbReference>
<sequence length="271" mass="31479">MAIQRVLSKWAKTNVLLKSKTLSDHIPKTVIFNRSALSSMLSDYAMVYVKPDRGTFGNGVMRVEKKNRSQAAFRFQSGANARVYNSFDELYHGIERVRPKKTYLIQHGIHLLQHRKRRFDLRVMVQKNLRNDWETTGIIGRLSHPAKIVTNYHSGGTVTPFETLMSGHLSPTAQAEYKSRLRKFGLQIAQQLQTRYPGLKEIGVDVAIDDKMKPWILEVNTAPDPYIFRKLRDKSVSRKIFRYRSAYTTTGRSIIRRSRIRRLRTKKPPYL</sequence>
<gene>
    <name evidence="1" type="ORF">VN24_10225</name>
</gene>
<dbReference type="InterPro" id="IPR026838">
    <property type="entry name" value="YheC/D"/>
</dbReference>
<accession>A0A0D5NIT1</accession>
<dbReference type="KEGG" id="pbj:VN24_10225"/>
<keyword evidence="2" id="KW-1185">Reference proteome</keyword>
<reference evidence="1 2" key="1">
    <citation type="journal article" date="2015" name="J. Biotechnol.">
        <title>Complete genome sequence of Paenibacillus beijingensis 7188(T) (=DSM 24997(T)), a novel rhizobacterium from jujube garden soil.</title>
        <authorList>
            <person name="Kwak Y."/>
            <person name="Shin J.H."/>
        </authorList>
    </citation>
    <scope>NUCLEOTIDE SEQUENCE [LARGE SCALE GENOMIC DNA]</scope>
    <source>
        <strain evidence="1 2">DSM 24997</strain>
    </source>
</reference>
<dbReference type="Gene3D" id="3.30.470.20">
    <property type="entry name" value="ATP-grasp fold, B domain"/>
    <property type="match status" value="1"/>
</dbReference>
<proteinExistence type="predicted"/>
<dbReference type="STRING" id="1126833.VN24_10225"/>
<dbReference type="PANTHER" id="PTHR21621">
    <property type="entry name" value="RIBOSOMAL PROTEIN S6 MODIFICATION PROTEIN"/>
    <property type="match status" value="1"/>
</dbReference>
<dbReference type="AlphaFoldDB" id="A0A0D5NIT1"/>
<evidence type="ECO:0000313" key="1">
    <source>
        <dbReference type="EMBL" id="AJY74897.1"/>
    </source>
</evidence>
<organism evidence="1 2">
    <name type="scientific">Paenibacillus beijingensis</name>
    <dbReference type="NCBI Taxonomy" id="1126833"/>
    <lineage>
        <taxon>Bacteria</taxon>
        <taxon>Bacillati</taxon>
        <taxon>Bacillota</taxon>
        <taxon>Bacilli</taxon>
        <taxon>Bacillales</taxon>
        <taxon>Paenibacillaceae</taxon>
        <taxon>Paenibacillus</taxon>
    </lineage>
</organism>
<dbReference type="PANTHER" id="PTHR21621:SF2">
    <property type="entry name" value="COENZYME GAMMA-F420-2:ALPHA-L-GLUTAMATE LIGASE"/>
    <property type="match status" value="1"/>
</dbReference>
<dbReference type="Pfam" id="PF14398">
    <property type="entry name" value="ATPgrasp_YheCD"/>
    <property type="match status" value="1"/>
</dbReference>
<dbReference type="SUPFAM" id="SSF56059">
    <property type="entry name" value="Glutathione synthetase ATP-binding domain-like"/>
    <property type="match status" value="1"/>
</dbReference>
<reference evidence="2" key="2">
    <citation type="submission" date="2015-03" db="EMBL/GenBank/DDBJ databases">
        <title>Genome sequence of Paenibacillus beijingensis strain DSM 24997T.</title>
        <authorList>
            <person name="Kwak Y."/>
            <person name="Shin J.-H."/>
        </authorList>
    </citation>
    <scope>NUCLEOTIDE SEQUENCE [LARGE SCALE GENOMIC DNA]</scope>
    <source>
        <strain evidence="2">DSM 24997</strain>
    </source>
</reference>
<protein>
    <submittedName>
        <fullName evidence="1">Endospore coat-associated protein</fullName>
    </submittedName>
</protein>
<dbReference type="GO" id="GO:0005737">
    <property type="term" value="C:cytoplasm"/>
    <property type="evidence" value="ECO:0007669"/>
    <property type="project" value="TreeGrafter"/>
</dbReference>